<feature type="compositionally biased region" description="Polar residues" evidence="1">
    <location>
        <begin position="66"/>
        <end position="76"/>
    </location>
</feature>
<feature type="compositionally biased region" description="Basic and acidic residues" evidence="1">
    <location>
        <begin position="51"/>
        <end position="64"/>
    </location>
</feature>
<dbReference type="AlphaFoldDB" id="A0A6J5F3W9"/>
<accession>A0A6J5F3W9</accession>
<sequence length="76" mass="8803">MPNKVHPQAGGRPGFWQVPDQLNRQGDVVARGSHLNFHEFERLRTQGLTAPDHRRWTGRGERENVPQFQYATQPSR</sequence>
<evidence type="ECO:0000313" key="2">
    <source>
        <dbReference type="EMBL" id="CAB3772015.1"/>
    </source>
</evidence>
<evidence type="ECO:0000256" key="1">
    <source>
        <dbReference type="SAM" id="MobiDB-lite"/>
    </source>
</evidence>
<name>A0A6J5F3W9_9BURK</name>
<keyword evidence="3" id="KW-1185">Reference proteome</keyword>
<reference evidence="2 3" key="1">
    <citation type="submission" date="2020-04" db="EMBL/GenBank/DDBJ databases">
        <authorList>
            <person name="De Canck E."/>
        </authorList>
    </citation>
    <scope>NUCLEOTIDE SEQUENCE [LARGE SCALE GENOMIC DNA]</scope>
    <source>
        <strain evidence="2 3">LMG 29542</strain>
    </source>
</reference>
<proteinExistence type="predicted"/>
<feature type="region of interest" description="Disordered" evidence="1">
    <location>
        <begin position="51"/>
        <end position="76"/>
    </location>
</feature>
<dbReference type="EMBL" id="CADIKH010000056">
    <property type="protein sequence ID" value="CAB3772015.1"/>
    <property type="molecule type" value="Genomic_DNA"/>
</dbReference>
<protein>
    <submittedName>
        <fullName evidence="2">Uncharacterized protein</fullName>
    </submittedName>
</protein>
<evidence type="ECO:0000313" key="3">
    <source>
        <dbReference type="Proteomes" id="UP000494363"/>
    </source>
</evidence>
<dbReference type="Proteomes" id="UP000494363">
    <property type="component" value="Unassembled WGS sequence"/>
</dbReference>
<organism evidence="2 3">
    <name type="scientific">Paraburkholderia humisilvae</name>
    <dbReference type="NCBI Taxonomy" id="627669"/>
    <lineage>
        <taxon>Bacteria</taxon>
        <taxon>Pseudomonadati</taxon>
        <taxon>Pseudomonadota</taxon>
        <taxon>Betaproteobacteria</taxon>
        <taxon>Burkholderiales</taxon>
        <taxon>Burkholderiaceae</taxon>
        <taxon>Paraburkholderia</taxon>
    </lineage>
</organism>
<gene>
    <name evidence="2" type="ORF">LMG29542_06764</name>
</gene>